<evidence type="ECO:0000256" key="4">
    <source>
        <dbReference type="ARBA" id="ARBA00022555"/>
    </source>
</evidence>
<dbReference type="FunFam" id="3.40.50.800:FF:000001">
    <property type="entry name" value="Threonine--tRNA ligase"/>
    <property type="match status" value="1"/>
</dbReference>
<evidence type="ECO:0000256" key="10">
    <source>
        <dbReference type="ARBA" id="ARBA00022884"/>
    </source>
</evidence>
<evidence type="ECO:0000256" key="3">
    <source>
        <dbReference type="ARBA" id="ARBA00022490"/>
    </source>
</evidence>
<dbReference type="PROSITE" id="PS50862">
    <property type="entry name" value="AA_TRNA_LIGASE_II"/>
    <property type="match status" value="1"/>
</dbReference>
<evidence type="ECO:0000259" key="16">
    <source>
        <dbReference type="PROSITE" id="PS51880"/>
    </source>
</evidence>
<dbReference type="InterPro" id="IPR004095">
    <property type="entry name" value="TGS"/>
</dbReference>
<dbReference type="GO" id="GO:0046872">
    <property type="term" value="F:metal ion binding"/>
    <property type="evidence" value="ECO:0007669"/>
    <property type="project" value="UniProtKB-KW"/>
</dbReference>
<evidence type="ECO:0000256" key="8">
    <source>
        <dbReference type="ARBA" id="ARBA00022833"/>
    </source>
</evidence>
<keyword evidence="6 14" id="KW-0479">Metal-binding</keyword>
<dbReference type="PRINTS" id="PR01047">
    <property type="entry name" value="TRNASYNTHTHR"/>
</dbReference>
<feature type="binding site" evidence="14">
    <location>
        <position position="545"/>
    </location>
    <ligand>
        <name>Zn(2+)</name>
        <dbReference type="ChEBI" id="CHEBI:29105"/>
        <note>catalytic</note>
    </ligand>
</feature>
<dbReference type="InterPro" id="IPR018163">
    <property type="entry name" value="Thr/Ala-tRNA-synth_IIc_edit"/>
</dbReference>
<dbReference type="OrthoDB" id="9802304at2"/>
<keyword evidence="12 14" id="KW-0030">Aminoacyl-tRNA synthetase</keyword>
<dbReference type="InterPro" id="IPR002314">
    <property type="entry name" value="aa-tRNA-synt_IIb"/>
</dbReference>
<dbReference type="AlphaFoldDB" id="A0A1M6Z2H3"/>
<dbReference type="SUPFAM" id="SSF55681">
    <property type="entry name" value="Class II aaRS and biotin synthetases"/>
    <property type="match status" value="1"/>
</dbReference>
<dbReference type="InterPro" id="IPR002320">
    <property type="entry name" value="Thr-tRNA-ligase_IIa"/>
</dbReference>
<evidence type="ECO:0000256" key="1">
    <source>
        <dbReference type="ARBA" id="ARBA00004496"/>
    </source>
</evidence>
<dbReference type="GO" id="GO:0006435">
    <property type="term" value="P:threonyl-tRNA aminoacylation"/>
    <property type="evidence" value="ECO:0007669"/>
    <property type="project" value="UniProtKB-UniRule"/>
</dbReference>
<comment type="caution">
    <text evidence="14">Lacks conserved residue(s) required for the propagation of feature annotation.</text>
</comment>
<dbReference type="GO" id="GO:0005524">
    <property type="term" value="F:ATP binding"/>
    <property type="evidence" value="ECO:0007669"/>
    <property type="project" value="UniProtKB-UniRule"/>
</dbReference>
<dbReference type="PROSITE" id="PS51880">
    <property type="entry name" value="TGS"/>
    <property type="match status" value="1"/>
</dbReference>
<dbReference type="STRING" id="1848.SAMN05443637_12249"/>
<dbReference type="CDD" id="cd00771">
    <property type="entry name" value="ThrRS_core"/>
    <property type="match status" value="1"/>
</dbReference>
<dbReference type="InterPro" id="IPR045864">
    <property type="entry name" value="aa-tRNA-synth_II/BPL/LPL"/>
</dbReference>
<sequence length="681" mass="75821">MSAPATRPASARVRVPAGTTAGAAVREAGLPSSGPSAVVVVRDADGKLRDLSWVPDTDVEVEPVAADTEDGRSVIRHSAAHVLAQAVQQLFPEAKLGIGPPVKDGFYYDFDVARPFTPEDLSALESAMKKIIKSGQRFSRRRYASLDDARKELADEPYKLELIELKGNPGDDVVEVDGSGELTAYDNVHAHTGEVVWSDLCRGPHVPTTKYIPAFKLMRSAAAYWRGSEKNPMLQRIYGTAWESVEQLDLYLDRLLEAEKRDHRRLGAELDLFSFPDEIGSGLPVFHPKGGVIRKEMEDYARRRHEEAGYVFVNTPHITKAQLFETSGHLHWYADGMFPPMQLDAEYGKDGELRKPAQDYYLKPMNCPMHNLIYRSRGRSYRELPLRMFEFGSVYRYEKSGVVHGLTRARGFTQDDAHIYCTREQMQDEIRSLLTFVLDLLRDYGLDDFYLELSTRDPEKSIGSDEDWEKATDALREAAEASGLELVLDPGGAAFYAPKISVQAKDAIGRTWQLSTIQVDLMEPGLFGLEYTAADGSRQQPIMIHRALFGSIERFFGVLTEHYAGAFPAWLAPVQAVAIPVTAEQIPAVEEFAALLRARGVRIEVDKSDDRMQKKIRTHTLQKVPFLVLAGARDVEAGAVSFRFRDGSQRNGVPVAEAVELVTGWIARRENASPTAEAFGG</sequence>
<dbReference type="SMART" id="SM00863">
    <property type="entry name" value="tRNA_SAD"/>
    <property type="match status" value="1"/>
</dbReference>
<evidence type="ECO:0000256" key="13">
    <source>
        <dbReference type="ARBA" id="ARBA00049515"/>
    </source>
</evidence>
<evidence type="ECO:0000256" key="5">
    <source>
        <dbReference type="ARBA" id="ARBA00022598"/>
    </source>
</evidence>
<accession>A0A1M6Z2H3</accession>
<keyword evidence="7 14" id="KW-0547">Nucleotide-binding</keyword>
<evidence type="ECO:0000256" key="7">
    <source>
        <dbReference type="ARBA" id="ARBA00022741"/>
    </source>
</evidence>
<name>A0A1M6Z2H3_PSETH</name>
<dbReference type="FunFam" id="3.30.980.10:FF:000005">
    <property type="entry name" value="Threonyl-tRNA synthetase, mitochondrial"/>
    <property type="match status" value="1"/>
</dbReference>
<evidence type="ECO:0000256" key="14">
    <source>
        <dbReference type="HAMAP-Rule" id="MF_00184"/>
    </source>
</evidence>
<dbReference type="Pfam" id="PF00587">
    <property type="entry name" value="tRNA-synt_2b"/>
    <property type="match status" value="1"/>
</dbReference>
<dbReference type="EC" id="6.1.1.3" evidence="14"/>
<dbReference type="InterPro" id="IPR012947">
    <property type="entry name" value="tRNA_SAD"/>
</dbReference>
<gene>
    <name evidence="14" type="primary">thrS</name>
    <name evidence="17" type="ORF">SAMN05443637_12249</name>
</gene>
<dbReference type="RefSeq" id="WP_073459678.1">
    <property type="nucleotide sequence ID" value="NZ_FRAP01000022.1"/>
</dbReference>
<dbReference type="EMBL" id="FRAP01000022">
    <property type="protein sequence ID" value="SHL24721.1"/>
    <property type="molecule type" value="Genomic_DNA"/>
</dbReference>
<proteinExistence type="inferred from homology"/>
<dbReference type="HAMAP" id="MF_00184">
    <property type="entry name" value="Thr_tRNA_synth"/>
    <property type="match status" value="1"/>
</dbReference>
<organism evidence="17 18">
    <name type="scientific">Pseudonocardia thermophila</name>
    <dbReference type="NCBI Taxonomy" id="1848"/>
    <lineage>
        <taxon>Bacteria</taxon>
        <taxon>Bacillati</taxon>
        <taxon>Actinomycetota</taxon>
        <taxon>Actinomycetes</taxon>
        <taxon>Pseudonocardiales</taxon>
        <taxon>Pseudonocardiaceae</taxon>
        <taxon>Pseudonocardia</taxon>
    </lineage>
</organism>
<dbReference type="InterPro" id="IPR006195">
    <property type="entry name" value="aa-tRNA-synth_II"/>
</dbReference>
<dbReference type="SUPFAM" id="SSF55186">
    <property type="entry name" value="ThrRS/AlaRS common domain"/>
    <property type="match status" value="1"/>
</dbReference>
<dbReference type="InterPro" id="IPR036621">
    <property type="entry name" value="Anticodon-bd_dom_sf"/>
</dbReference>
<keyword evidence="3 14" id="KW-0963">Cytoplasm</keyword>
<evidence type="ECO:0000259" key="15">
    <source>
        <dbReference type="PROSITE" id="PS50862"/>
    </source>
</evidence>
<keyword evidence="8 14" id="KW-0862">Zinc</keyword>
<keyword evidence="5 14" id="KW-0436">Ligase</keyword>
<dbReference type="NCBIfam" id="TIGR00418">
    <property type="entry name" value="thrS"/>
    <property type="match status" value="1"/>
</dbReference>
<protein>
    <recommendedName>
        <fullName evidence="14">Threonine--tRNA ligase</fullName>
        <ecNumber evidence="14">6.1.1.3</ecNumber>
    </recommendedName>
    <alternativeName>
        <fullName evidence="14">Threonyl-tRNA synthetase</fullName>
        <shortName evidence="14">ThrRS</shortName>
    </alternativeName>
</protein>
<dbReference type="Gene3D" id="3.30.980.10">
    <property type="entry name" value="Threonyl-trna Synthetase, Chain A, domain 2"/>
    <property type="match status" value="1"/>
</dbReference>
<feature type="domain" description="Aminoacyl-transfer RNA synthetases class-II family profile" evidence="15">
    <location>
        <begin position="293"/>
        <end position="568"/>
    </location>
</feature>
<dbReference type="Pfam" id="PF07973">
    <property type="entry name" value="tRNA_SAD"/>
    <property type="match status" value="1"/>
</dbReference>
<evidence type="ECO:0000256" key="11">
    <source>
        <dbReference type="ARBA" id="ARBA00022917"/>
    </source>
</evidence>
<keyword evidence="10 14" id="KW-0694">RNA-binding</keyword>
<feature type="binding site" evidence="14">
    <location>
        <position position="367"/>
    </location>
    <ligand>
        <name>Zn(2+)</name>
        <dbReference type="ChEBI" id="CHEBI:29105"/>
        <note>catalytic</note>
    </ligand>
</feature>
<keyword evidence="4 14" id="KW-0820">tRNA-binding</keyword>
<dbReference type="InterPro" id="IPR047246">
    <property type="entry name" value="ThrRS_anticodon"/>
</dbReference>
<comment type="cofactor">
    <cofactor evidence="14">
        <name>Zn(2+)</name>
        <dbReference type="ChEBI" id="CHEBI:29105"/>
    </cofactor>
    <text evidence="14">Binds 1 zinc ion per subunit.</text>
</comment>
<dbReference type="GO" id="GO:0000049">
    <property type="term" value="F:tRNA binding"/>
    <property type="evidence" value="ECO:0007669"/>
    <property type="project" value="UniProtKB-KW"/>
</dbReference>
<feature type="binding site" evidence="14">
    <location>
        <position position="418"/>
    </location>
    <ligand>
        <name>Zn(2+)</name>
        <dbReference type="ChEBI" id="CHEBI:29105"/>
        <note>catalytic</note>
    </ligand>
</feature>
<comment type="subcellular location">
    <subcellularLocation>
        <location evidence="1 14">Cytoplasm</location>
    </subcellularLocation>
</comment>
<dbReference type="GO" id="GO:0004829">
    <property type="term" value="F:threonine-tRNA ligase activity"/>
    <property type="evidence" value="ECO:0007669"/>
    <property type="project" value="UniProtKB-UniRule"/>
</dbReference>
<keyword evidence="9 14" id="KW-0067">ATP-binding</keyword>
<dbReference type="Gene3D" id="3.40.50.800">
    <property type="entry name" value="Anticodon-binding domain"/>
    <property type="match status" value="1"/>
</dbReference>
<dbReference type="GO" id="GO:0005737">
    <property type="term" value="C:cytoplasm"/>
    <property type="evidence" value="ECO:0007669"/>
    <property type="project" value="UniProtKB-SubCell"/>
</dbReference>
<dbReference type="Gene3D" id="3.30.930.10">
    <property type="entry name" value="Bira Bifunctional Protein, Domain 2"/>
    <property type="match status" value="1"/>
</dbReference>
<dbReference type="InterPro" id="IPR033728">
    <property type="entry name" value="ThrRS_core"/>
</dbReference>
<keyword evidence="18" id="KW-1185">Reference proteome</keyword>
<dbReference type="FunFam" id="3.30.930.10:FF:000019">
    <property type="entry name" value="Threonine--tRNA ligase"/>
    <property type="match status" value="1"/>
</dbReference>
<dbReference type="Gene3D" id="3.30.54.20">
    <property type="match status" value="1"/>
</dbReference>
<dbReference type="Pfam" id="PF03129">
    <property type="entry name" value="HGTP_anticodon"/>
    <property type="match status" value="1"/>
</dbReference>
<reference evidence="17 18" key="1">
    <citation type="submission" date="2016-11" db="EMBL/GenBank/DDBJ databases">
        <authorList>
            <person name="Jaros S."/>
            <person name="Januszkiewicz K."/>
            <person name="Wedrychowicz H."/>
        </authorList>
    </citation>
    <scope>NUCLEOTIDE SEQUENCE [LARGE SCALE GENOMIC DNA]</scope>
    <source>
        <strain evidence="17 18">DSM 43832</strain>
    </source>
</reference>
<evidence type="ECO:0000313" key="17">
    <source>
        <dbReference type="EMBL" id="SHL24721.1"/>
    </source>
</evidence>
<dbReference type="SUPFAM" id="SSF52954">
    <property type="entry name" value="Class II aaRS ABD-related"/>
    <property type="match status" value="1"/>
</dbReference>
<comment type="catalytic activity">
    <reaction evidence="13 14">
        <text>tRNA(Thr) + L-threonine + ATP = L-threonyl-tRNA(Thr) + AMP + diphosphate + H(+)</text>
        <dbReference type="Rhea" id="RHEA:24624"/>
        <dbReference type="Rhea" id="RHEA-COMP:9670"/>
        <dbReference type="Rhea" id="RHEA-COMP:9704"/>
        <dbReference type="ChEBI" id="CHEBI:15378"/>
        <dbReference type="ChEBI" id="CHEBI:30616"/>
        <dbReference type="ChEBI" id="CHEBI:33019"/>
        <dbReference type="ChEBI" id="CHEBI:57926"/>
        <dbReference type="ChEBI" id="CHEBI:78442"/>
        <dbReference type="ChEBI" id="CHEBI:78534"/>
        <dbReference type="ChEBI" id="CHEBI:456215"/>
        <dbReference type="EC" id="6.1.1.3"/>
    </reaction>
</comment>
<dbReference type="PANTHER" id="PTHR11451">
    <property type="entry name" value="THREONINE-TRNA LIGASE"/>
    <property type="match status" value="1"/>
</dbReference>
<evidence type="ECO:0000256" key="6">
    <source>
        <dbReference type="ARBA" id="ARBA00022723"/>
    </source>
</evidence>
<feature type="domain" description="TGS" evidence="16">
    <location>
        <begin position="1"/>
        <end position="65"/>
    </location>
</feature>
<dbReference type="Proteomes" id="UP000184363">
    <property type="component" value="Unassembled WGS sequence"/>
</dbReference>
<dbReference type="InterPro" id="IPR004154">
    <property type="entry name" value="Anticodon-bd"/>
</dbReference>
<evidence type="ECO:0000256" key="2">
    <source>
        <dbReference type="ARBA" id="ARBA00008226"/>
    </source>
</evidence>
<evidence type="ECO:0000256" key="12">
    <source>
        <dbReference type="ARBA" id="ARBA00023146"/>
    </source>
</evidence>
<dbReference type="FunFam" id="3.30.54.20:FF:000003">
    <property type="entry name" value="Threonine--tRNA ligase"/>
    <property type="match status" value="1"/>
</dbReference>
<comment type="subunit">
    <text evidence="14">Homodimer.</text>
</comment>
<evidence type="ECO:0000256" key="9">
    <source>
        <dbReference type="ARBA" id="ARBA00022840"/>
    </source>
</evidence>
<evidence type="ECO:0000313" key="18">
    <source>
        <dbReference type="Proteomes" id="UP000184363"/>
    </source>
</evidence>
<dbReference type="CDD" id="cd00860">
    <property type="entry name" value="ThrRS_anticodon"/>
    <property type="match status" value="1"/>
</dbReference>
<comment type="similarity">
    <text evidence="2 14">Belongs to the class-II aminoacyl-tRNA synthetase family.</text>
</comment>
<keyword evidence="11 14" id="KW-0648">Protein biosynthesis</keyword>
<dbReference type="PANTHER" id="PTHR11451:SF44">
    <property type="entry name" value="THREONINE--TRNA LIGASE, CHLOROPLASTIC_MITOCHONDRIAL 2"/>
    <property type="match status" value="1"/>
</dbReference>